<dbReference type="Gene3D" id="3.10.310.10">
    <property type="entry name" value="Diaminopimelate Epimerase, Chain A, domain 1"/>
    <property type="match status" value="2"/>
</dbReference>
<dbReference type="SUPFAM" id="SSF54506">
    <property type="entry name" value="Diaminopimelate epimerase-like"/>
    <property type="match status" value="1"/>
</dbReference>
<keyword evidence="4" id="KW-1185">Reference proteome</keyword>
<evidence type="ECO:0000313" key="4">
    <source>
        <dbReference type="Proteomes" id="UP001451782"/>
    </source>
</evidence>
<accession>A0AAN0M841</accession>
<dbReference type="RefSeq" id="WP_342070782.1">
    <property type="nucleotide sequence ID" value="NZ_CP151762.1"/>
</dbReference>
<evidence type="ECO:0000313" key="3">
    <source>
        <dbReference type="EMBL" id="WZU64417.1"/>
    </source>
</evidence>
<proteinExistence type="inferred from homology"/>
<evidence type="ECO:0000256" key="2">
    <source>
        <dbReference type="PIRSR" id="PIRSR016184-1"/>
    </source>
</evidence>
<protein>
    <submittedName>
        <fullName evidence="3">PhzF family phenazine biosynthesis protein</fullName>
    </submittedName>
</protein>
<dbReference type="GO" id="GO:0016853">
    <property type="term" value="F:isomerase activity"/>
    <property type="evidence" value="ECO:0007669"/>
    <property type="project" value="TreeGrafter"/>
</dbReference>
<dbReference type="Proteomes" id="UP001451782">
    <property type="component" value="Chromosome"/>
</dbReference>
<dbReference type="Pfam" id="PF02567">
    <property type="entry name" value="PhzC-PhzF"/>
    <property type="match status" value="1"/>
</dbReference>
<feature type="active site" evidence="2">
    <location>
        <position position="45"/>
    </location>
</feature>
<dbReference type="PANTHER" id="PTHR13774:SF32">
    <property type="entry name" value="ANTISENSE-ENHANCING SEQUENCE 1"/>
    <property type="match status" value="1"/>
</dbReference>
<dbReference type="InterPro" id="IPR003719">
    <property type="entry name" value="Phenazine_PhzF-like"/>
</dbReference>
<dbReference type="KEGG" id="yag:AABB28_03740"/>
<comment type="similarity">
    <text evidence="1">Belongs to the PhzF family.</text>
</comment>
<dbReference type="NCBIfam" id="TIGR00654">
    <property type="entry name" value="PhzF_family"/>
    <property type="match status" value="1"/>
</dbReference>
<dbReference type="AlphaFoldDB" id="A0AAN0M841"/>
<gene>
    <name evidence="3" type="ORF">AABB28_03740</name>
</gene>
<sequence>MTQYFVYDVFTDTAFGGNQLAVFPDATALPEAQLQKIAREFNFSEVTFVYPPKDPANTAKVRIFTPTMEIPFAGHPTIGTAIALRDEGHAGPMTLELGVGPIDCAFAGDSAAFTIAAPLDRLATPDPALVARALGLGIEAIDSTTHAPVQATLGLPFVLVALRSKADLDACAPSVEHIRQGAETYPAGIDFALFAYVRTGTQIAARMFAPLDNIPEDPATGSASATLAALLTEELGQDLTLDILQGEKMGRPSHISARTTHANPISVTISGNAVRTMQGTLVV</sequence>
<reference evidence="3 4" key="1">
    <citation type="submission" date="2024-04" db="EMBL/GenBank/DDBJ databases">
        <title>Phylogenomic analyses of a clade within the roseobacter group suggest taxonomic reassignments of species of the genera Aestuariivita, Citreicella, Loktanella, Nautella, Pelagibaca, Ruegeria, Thalassobius, Thiobacimonas and Tropicibacter, and the proposal o.</title>
        <authorList>
            <person name="Jeon C.O."/>
        </authorList>
    </citation>
    <scope>NUCLEOTIDE SEQUENCE [LARGE SCALE GENOMIC DNA]</scope>
    <source>
        <strain evidence="3 4">G8-12</strain>
    </source>
</reference>
<evidence type="ECO:0000256" key="1">
    <source>
        <dbReference type="ARBA" id="ARBA00008270"/>
    </source>
</evidence>
<dbReference type="GO" id="GO:0005737">
    <property type="term" value="C:cytoplasm"/>
    <property type="evidence" value="ECO:0007669"/>
    <property type="project" value="TreeGrafter"/>
</dbReference>
<organism evidence="3 4">
    <name type="scientific">Yoonia algicola</name>
    <dbReference type="NCBI Taxonomy" id="3137368"/>
    <lineage>
        <taxon>Bacteria</taxon>
        <taxon>Pseudomonadati</taxon>
        <taxon>Pseudomonadota</taxon>
        <taxon>Alphaproteobacteria</taxon>
        <taxon>Rhodobacterales</taxon>
        <taxon>Paracoccaceae</taxon>
        <taxon>Yoonia</taxon>
    </lineage>
</organism>
<dbReference type="EMBL" id="CP151762">
    <property type="protein sequence ID" value="WZU64417.1"/>
    <property type="molecule type" value="Genomic_DNA"/>
</dbReference>
<name>A0AAN0M841_9RHOB</name>
<dbReference type="PANTHER" id="PTHR13774">
    <property type="entry name" value="PHENAZINE BIOSYNTHESIS PROTEIN"/>
    <property type="match status" value="1"/>
</dbReference>
<dbReference type="PIRSF" id="PIRSF016184">
    <property type="entry name" value="PhzC_PhzF"/>
    <property type="match status" value="1"/>
</dbReference>